<name>A0A2U1J7U9_SMIAN</name>
<evidence type="ECO:0000313" key="2">
    <source>
        <dbReference type="Proteomes" id="UP000245591"/>
    </source>
</evidence>
<organism evidence="1 2">
    <name type="scientific">Smittium angustum</name>
    <dbReference type="NCBI Taxonomy" id="133377"/>
    <lineage>
        <taxon>Eukaryota</taxon>
        <taxon>Fungi</taxon>
        <taxon>Fungi incertae sedis</taxon>
        <taxon>Zoopagomycota</taxon>
        <taxon>Kickxellomycotina</taxon>
        <taxon>Harpellomycetes</taxon>
        <taxon>Harpellales</taxon>
        <taxon>Legeriomycetaceae</taxon>
        <taxon>Smittium</taxon>
    </lineage>
</organism>
<sequence length="632" mass="72766">TGKVCEKKEKIHPKIKKTVKLIKKAIKITPKKHAHLVKNIIKIDNKRTSVRKSLIKGGHKMDPKKKAEKQLKLKKLTDLKKKNLAELKKIVIQKKYKEITKTLKAINKNISKLSPKLANKAFIKGTKKQDKTEVHPKIKKTVKIIKKVIKSVPKKHRKVVRKIIKIDYKRSVIKKSLAKHGAKISPPKKAEKELKLKNLTIQKKKHLEELKKVVSHKKYKKIIKTITVIKKKVNTLPPKLAKKAIKKGTGKVCEKKEKIHPKIKKTVKIIKKVIKSVPKEHRKVVKKIIKIDYKRSVIKKSLAKHDQKKKYIEILKKKVEPKKFDKITKTITVIKKKVNKLPPKLAKKAIKKGTGKVCEKKEKIHPKIKKTVKIIKKVIKSVPKEHRKVVKKIIKIDYKRSVIKKSLAKHGAKISPPKKAEKELKLKKLTDQKKKYIEILKKKVEPKKFDKITKTITVIKKKVNTLPPKLAKKAIKKGIGKMSSKKTILLEKIDHTDTKLRKSASSILAEMKKNFDGKPFSRKKISQLNKLLSKTIEIRNKQVKKLEKLVGEKKVITLGFKKIDSKKTLAEQIRLATKRHIQIKKKLGIKSKISSKIDNKTKKEIGVCIDECKTKCYSKAGVEKEKIDSGWK</sequence>
<evidence type="ECO:0000313" key="1">
    <source>
        <dbReference type="EMBL" id="PWA01114.1"/>
    </source>
</evidence>
<accession>A0A2U1J7U9</accession>
<keyword evidence="2" id="KW-1185">Reference proteome</keyword>
<comment type="caution">
    <text evidence="1">The sequence shown here is derived from an EMBL/GenBank/DDBJ whole genome shotgun (WGS) entry which is preliminary data.</text>
</comment>
<dbReference type="AlphaFoldDB" id="A0A2U1J7U9"/>
<reference evidence="1 2" key="1">
    <citation type="journal article" date="2018" name="MBio">
        <title>Comparative Genomics Reveals the Core Gene Toolbox for the Fungus-Insect Symbiosis.</title>
        <authorList>
            <person name="Wang Y."/>
            <person name="Stata M."/>
            <person name="Wang W."/>
            <person name="Stajich J.E."/>
            <person name="White M.M."/>
            <person name="Moncalvo J.M."/>
        </authorList>
    </citation>
    <scope>NUCLEOTIDE SEQUENCE [LARGE SCALE GENOMIC DNA]</scope>
    <source>
        <strain evidence="1 2">AUS-126-30</strain>
    </source>
</reference>
<feature type="non-terminal residue" evidence="1">
    <location>
        <position position="632"/>
    </location>
</feature>
<proteinExistence type="predicted"/>
<feature type="non-terminal residue" evidence="1">
    <location>
        <position position="1"/>
    </location>
</feature>
<gene>
    <name evidence="1" type="ORF">BB558_002807</name>
</gene>
<dbReference type="Proteomes" id="UP000245591">
    <property type="component" value="Unassembled WGS sequence"/>
</dbReference>
<dbReference type="EMBL" id="MBFU01000228">
    <property type="protein sequence ID" value="PWA01114.1"/>
    <property type="molecule type" value="Genomic_DNA"/>
</dbReference>
<protein>
    <submittedName>
        <fullName evidence="1">Uncharacterized protein</fullName>
    </submittedName>
</protein>